<comment type="caution">
    <text evidence="3">The sequence shown here is derived from an EMBL/GenBank/DDBJ whole genome shotgun (WGS) entry which is preliminary data.</text>
</comment>
<dbReference type="SUPFAM" id="SSF53474">
    <property type="entry name" value="alpha/beta-Hydrolases"/>
    <property type="match status" value="1"/>
</dbReference>
<sequence>MSDDTSLASRVADESVETGTVHTNGIETYYERRGDGPPVVFVHAMATSTALWTAQATALADEFTTVVYDVRGHGHTGGSDHESYSMALYAEDLDALLDALAIERPVLCGLSMGGAIAQVYAARHPERVAGVVLADTFTAAPLPRSSRLVFSTYRVLGRLDRFVRYTTLNRAQLWVGRTFAPGVEGDGVTIQRVMEDAPTIPHDEFRKIIESVADFPDSDFDASAITVPTLVLHGENLPGAIQVMTDRLLDRLVNAPVETAVVPGGGHASNVDNPAFFTERVREFAAERFVEA</sequence>
<dbReference type="Proteomes" id="UP001597187">
    <property type="component" value="Unassembled WGS sequence"/>
</dbReference>
<dbReference type="AlphaFoldDB" id="A0ABD6ARI3"/>
<dbReference type="Gene3D" id="3.40.50.1820">
    <property type="entry name" value="alpha/beta hydrolase"/>
    <property type="match status" value="1"/>
</dbReference>
<dbReference type="InterPro" id="IPR050266">
    <property type="entry name" value="AB_hydrolase_sf"/>
</dbReference>
<keyword evidence="1 3" id="KW-0378">Hydrolase</keyword>
<evidence type="ECO:0000256" key="1">
    <source>
        <dbReference type="ARBA" id="ARBA00022801"/>
    </source>
</evidence>
<feature type="domain" description="AB hydrolase-1" evidence="2">
    <location>
        <begin position="37"/>
        <end position="274"/>
    </location>
</feature>
<gene>
    <name evidence="3" type="ORF">ACFSBT_03445</name>
</gene>
<organism evidence="3 4">
    <name type="scientific">Halomarina rubra</name>
    <dbReference type="NCBI Taxonomy" id="2071873"/>
    <lineage>
        <taxon>Archaea</taxon>
        <taxon>Methanobacteriati</taxon>
        <taxon>Methanobacteriota</taxon>
        <taxon>Stenosarchaea group</taxon>
        <taxon>Halobacteria</taxon>
        <taxon>Halobacteriales</taxon>
        <taxon>Natronomonadaceae</taxon>
        <taxon>Halomarina</taxon>
    </lineage>
</organism>
<dbReference type="EMBL" id="JBHUDC010000002">
    <property type="protein sequence ID" value="MFD1512332.1"/>
    <property type="molecule type" value="Genomic_DNA"/>
</dbReference>
<dbReference type="PRINTS" id="PR00111">
    <property type="entry name" value="ABHYDROLASE"/>
</dbReference>
<dbReference type="Pfam" id="PF00561">
    <property type="entry name" value="Abhydrolase_1"/>
    <property type="match status" value="1"/>
</dbReference>
<evidence type="ECO:0000259" key="2">
    <source>
        <dbReference type="Pfam" id="PF00561"/>
    </source>
</evidence>
<keyword evidence="4" id="KW-1185">Reference proteome</keyword>
<proteinExistence type="predicted"/>
<name>A0ABD6ARI3_9EURY</name>
<dbReference type="InterPro" id="IPR000073">
    <property type="entry name" value="AB_hydrolase_1"/>
</dbReference>
<protein>
    <submittedName>
        <fullName evidence="3">Alpha/beta fold hydrolase</fullName>
    </submittedName>
</protein>
<dbReference type="GO" id="GO:0016787">
    <property type="term" value="F:hydrolase activity"/>
    <property type="evidence" value="ECO:0007669"/>
    <property type="project" value="UniProtKB-KW"/>
</dbReference>
<dbReference type="PANTHER" id="PTHR43798">
    <property type="entry name" value="MONOACYLGLYCEROL LIPASE"/>
    <property type="match status" value="1"/>
</dbReference>
<evidence type="ECO:0000313" key="3">
    <source>
        <dbReference type="EMBL" id="MFD1512332.1"/>
    </source>
</evidence>
<dbReference type="InterPro" id="IPR029058">
    <property type="entry name" value="AB_hydrolase_fold"/>
</dbReference>
<evidence type="ECO:0000313" key="4">
    <source>
        <dbReference type="Proteomes" id="UP001597187"/>
    </source>
</evidence>
<accession>A0ABD6ARI3</accession>
<reference evidence="3 4" key="1">
    <citation type="journal article" date="2019" name="Int. J. Syst. Evol. Microbiol.">
        <title>The Global Catalogue of Microorganisms (GCM) 10K type strain sequencing project: providing services to taxonomists for standard genome sequencing and annotation.</title>
        <authorList>
            <consortium name="The Broad Institute Genomics Platform"/>
            <consortium name="The Broad Institute Genome Sequencing Center for Infectious Disease"/>
            <person name="Wu L."/>
            <person name="Ma J."/>
        </authorList>
    </citation>
    <scope>NUCLEOTIDE SEQUENCE [LARGE SCALE GENOMIC DNA]</scope>
    <source>
        <strain evidence="3 4">CGMCC 1.12563</strain>
    </source>
</reference>
<dbReference type="PANTHER" id="PTHR43798:SF31">
    <property type="entry name" value="AB HYDROLASE SUPERFAMILY PROTEIN YCLE"/>
    <property type="match status" value="1"/>
</dbReference>
<dbReference type="RefSeq" id="WP_250872313.1">
    <property type="nucleotide sequence ID" value="NZ_JALXFV010000002.1"/>
</dbReference>